<organism evidence="1 2">
    <name type="scientific">Vermiconidia calcicola</name>
    <dbReference type="NCBI Taxonomy" id="1690605"/>
    <lineage>
        <taxon>Eukaryota</taxon>
        <taxon>Fungi</taxon>
        <taxon>Dikarya</taxon>
        <taxon>Ascomycota</taxon>
        <taxon>Pezizomycotina</taxon>
        <taxon>Dothideomycetes</taxon>
        <taxon>Dothideomycetidae</taxon>
        <taxon>Mycosphaerellales</taxon>
        <taxon>Extremaceae</taxon>
        <taxon>Vermiconidia</taxon>
    </lineage>
</organism>
<accession>A0ACC3MNZ0</accession>
<gene>
    <name evidence="1" type="ORF">LTR37_016601</name>
</gene>
<protein>
    <submittedName>
        <fullName evidence="1">Uncharacterized protein</fullName>
    </submittedName>
</protein>
<evidence type="ECO:0000313" key="1">
    <source>
        <dbReference type="EMBL" id="KAK3699127.1"/>
    </source>
</evidence>
<reference evidence="1" key="1">
    <citation type="submission" date="2023-07" db="EMBL/GenBank/DDBJ databases">
        <title>Black Yeasts Isolated from many extreme environments.</title>
        <authorList>
            <person name="Coleine C."/>
            <person name="Stajich J.E."/>
            <person name="Selbmann L."/>
        </authorList>
    </citation>
    <scope>NUCLEOTIDE SEQUENCE</scope>
    <source>
        <strain evidence="1">CCFEE 5714</strain>
    </source>
</reference>
<name>A0ACC3MNZ0_9PEZI</name>
<proteinExistence type="predicted"/>
<evidence type="ECO:0000313" key="2">
    <source>
        <dbReference type="Proteomes" id="UP001281147"/>
    </source>
</evidence>
<keyword evidence="2" id="KW-1185">Reference proteome</keyword>
<comment type="caution">
    <text evidence="1">The sequence shown here is derived from an EMBL/GenBank/DDBJ whole genome shotgun (WGS) entry which is preliminary data.</text>
</comment>
<dbReference type="Proteomes" id="UP001281147">
    <property type="component" value="Unassembled WGS sequence"/>
</dbReference>
<sequence>MSALSRYLPEHCERIRTSQHNNKSSMKAELLSGRQQSLIVSVGLEKGDDTDRGVPKQLSAPARAAALDEHVAGTPFADSEELAGAYARVIMKLTRKGQKTLVDELFASSDKSAKTKATGKKKSAEEMKKDRTPKAGNAAVEKELIDEVKDE</sequence>
<dbReference type="EMBL" id="JAUTXU010000201">
    <property type="protein sequence ID" value="KAK3699127.1"/>
    <property type="molecule type" value="Genomic_DNA"/>
</dbReference>